<feature type="region of interest" description="Disordered" evidence="1">
    <location>
        <begin position="1"/>
        <end position="67"/>
    </location>
</feature>
<reference evidence="2" key="1">
    <citation type="journal article" date="2015" name="Nature">
        <title>Complex archaea that bridge the gap between prokaryotes and eukaryotes.</title>
        <authorList>
            <person name="Spang A."/>
            <person name="Saw J.H."/>
            <person name="Jorgensen S.L."/>
            <person name="Zaremba-Niedzwiedzka K."/>
            <person name="Martijn J."/>
            <person name="Lind A.E."/>
            <person name="van Eijk R."/>
            <person name="Schleper C."/>
            <person name="Guy L."/>
            <person name="Ettema T.J."/>
        </authorList>
    </citation>
    <scope>NUCLEOTIDE SEQUENCE</scope>
</reference>
<evidence type="ECO:0000313" key="2">
    <source>
        <dbReference type="EMBL" id="KKM08139.1"/>
    </source>
</evidence>
<evidence type="ECO:0000256" key="1">
    <source>
        <dbReference type="SAM" id="MobiDB-lite"/>
    </source>
</evidence>
<comment type="caution">
    <text evidence="2">The sequence shown here is derived from an EMBL/GenBank/DDBJ whole genome shotgun (WGS) entry which is preliminary data.</text>
</comment>
<sequence length="279" mass="31309">MNLLFEINEKTRKKQSEKKTQQTQTKTAEPGAAPDLSAFERGMEDLKQGTQNVPQQKTWADLPDLKRSTAAQTRQKLAGITAPEGADEKLTFLQRLGLEDEISDEEAAEIAGRVRQDYEDVRPEPVTPGTDVATIETMPAVVNKEIAKHAPVEPEWHQVKHLPGYLAAAIRAMGRQVFSVFTNTRIEDIQVIANLSGQGPNSEREMDAVAGWLKDNGVRDTDGEMNFQQSIPDYGAEFQVYNADKFTFMLVDDEYGNYVYSWPTEDNKNFSNDKHKALT</sequence>
<gene>
    <name evidence="2" type="ORF">LCGC14_1726850</name>
</gene>
<proteinExistence type="predicted"/>
<protein>
    <submittedName>
        <fullName evidence="2">Uncharacterized protein</fullName>
    </submittedName>
</protein>
<feature type="compositionally biased region" description="Polar residues" evidence="1">
    <location>
        <begin position="48"/>
        <end position="58"/>
    </location>
</feature>
<name>A0A0F9HAI9_9ZZZZ</name>
<dbReference type="EMBL" id="LAZR01015617">
    <property type="protein sequence ID" value="KKM08139.1"/>
    <property type="molecule type" value="Genomic_DNA"/>
</dbReference>
<dbReference type="AlphaFoldDB" id="A0A0F9HAI9"/>
<organism evidence="2">
    <name type="scientific">marine sediment metagenome</name>
    <dbReference type="NCBI Taxonomy" id="412755"/>
    <lineage>
        <taxon>unclassified sequences</taxon>
        <taxon>metagenomes</taxon>
        <taxon>ecological metagenomes</taxon>
    </lineage>
</organism>
<accession>A0A0F9HAI9</accession>